<sequence length="19" mass="2162">MYDMKAEVKAFDDSKVGVK</sequence>
<dbReference type="EMBL" id="LXQA010325795">
    <property type="protein sequence ID" value="MCI44070.1"/>
    <property type="molecule type" value="Genomic_DNA"/>
</dbReference>
<comment type="caution">
    <text evidence="1">The sequence shown here is derived from an EMBL/GenBank/DDBJ whole genome shotgun (WGS) entry which is preliminary data.</text>
</comment>
<keyword evidence="2" id="KW-1185">Reference proteome</keyword>
<feature type="non-terminal residue" evidence="1">
    <location>
        <position position="19"/>
    </location>
</feature>
<evidence type="ECO:0000313" key="1">
    <source>
        <dbReference type="EMBL" id="MCI44070.1"/>
    </source>
</evidence>
<name>A0A392S7X2_9FABA</name>
<protein>
    <submittedName>
        <fullName evidence="1">Uncharacterized protein</fullName>
    </submittedName>
</protein>
<dbReference type="Proteomes" id="UP000265520">
    <property type="component" value="Unassembled WGS sequence"/>
</dbReference>
<accession>A0A392S7X2</accession>
<organism evidence="1 2">
    <name type="scientific">Trifolium medium</name>
    <dbReference type="NCBI Taxonomy" id="97028"/>
    <lineage>
        <taxon>Eukaryota</taxon>
        <taxon>Viridiplantae</taxon>
        <taxon>Streptophyta</taxon>
        <taxon>Embryophyta</taxon>
        <taxon>Tracheophyta</taxon>
        <taxon>Spermatophyta</taxon>
        <taxon>Magnoliopsida</taxon>
        <taxon>eudicotyledons</taxon>
        <taxon>Gunneridae</taxon>
        <taxon>Pentapetalae</taxon>
        <taxon>rosids</taxon>
        <taxon>fabids</taxon>
        <taxon>Fabales</taxon>
        <taxon>Fabaceae</taxon>
        <taxon>Papilionoideae</taxon>
        <taxon>50 kb inversion clade</taxon>
        <taxon>NPAAA clade</taxon>
        <taxon>Hologalegina</taxon>
        <taxon>IRL clade</taxon>
        <taxon>Trifolieae</taxon>
        <taxon>Trifolium</taxon>
    </lineage>
</organism>
<evidence type="ECO:0000313" key="2">
    <source>
        <dbReference type="Proteomes" id="UP000265520"/>
    </source>
</evidence>
<proteinExistence type="predicted"/>
<reference evidence="1 2" key="1">
    <citation type="journal article" date="2018" name="Front. Plant Sci.">
        <title>Red Clover (Trifolium pratense) and Zigzag Clover (T. medium) - A Picture of Genomic Similarities and Differences.</title>
        <authorList>
            <person name="Dluhosova J."/>
            <person name="Istvanek J."/>
            <person name="Nedelnik J."/>
            <person name="Repkova J."/>
        </authorList>
    </citation>
    <scope>NUCLEOTIDE SEQUENCE [LARGE SCALE GENOMIC DNA]</scope>
    <source>
        <strain evidence="2">cv. 10/8</strain>
        <tissue evidence="1">Leaf</tissue>
    </source>
</reference>
<dbReference type="AlphaFoldDB" id="A0A392S7X2"/>